<feature type="compositionally biased region" description="Basic and acidic residues" evidence="1">
    <location>
        <begin position="172"/>
        <end position="188"/>
    </location>
</feature>
<dbReference type="AlphaFoldDB" id="A0A8K0WP51"/>
<proteinExistence type="predicted"/>
<protein>
    <submittedName>
        <fullName evidence="2">Uncharacterized protein</fullName>
    </submittedName>
</protein>
<accession>A0A8K0WP51</accession>
<keyword evidence="3" id="KW-1185">Reference proteome</keyword>
<name>A0A8K0WP51_9HYPO</name>
<reference evidence="2" key="1">
    <citation type="journal article" date="2021" name="Nat. Commun.">
        <title>Genetic determinants of endophytism in the Arabidopsis root mycobiome.</title>
        <authorList>
            <person name="Mesny F."/>
            <person name="Miyauchi S."/>
            <person name="Thiergart T."/>
            <person name="Pickel B."/>
            <person name="Atanasova L."/>
            <person name="Karlsson M."/>
            <person name="Huettel B."/>
            <person name="Barry K.W."/>
            <person name="Haridas S."/>
            <person name="Chen C."/>
            <person name="Bauer D."/>
            <person name="Andreopoulos W."/>
            <person name="Pangilinan J."/>
            <person name="LaButti K."/>
            <person name="Riley R."/>
            <person name="Lipzen A."/>
            <person name="Clum A."/>
            <person name="Drula E."/>
            <person name="Henrissat B."/>
            <person name="Kohler A."/>
            <person name="Grigoriev I.V."/>
            <person name="Martin F.M."/>
            <person name="Hacquard S."/>
        </authorList>
    </citation>
    <scope>NUCLEOTIDE SEQUENCE</scope>
    <source>
        <strain evidence="2">MPI-CAGE-CH-0235</strain>
    </source>
</reference>
<organism evidence="2 3">
    <name type="scientific">Stachybotrys elegans</name>
    <dbReference type="NCBI Taxonomy" id="80388"/>
    <lineage>
        <taxon>Eukaryota</taxon>
        <taxon>Fungi</taxon>
        <taxon>Dikarya</taxon>
        <taxon>Ascomycota</taxon>
        <taxon>Pezizomycotina</taxon>
        <taxon>Sordariomycetes</taxon>
        <taxon>Hypocreomycetidae</taxon>
        <taxon>Hypocreales</taxon>
        <taxon>Stachybotryaceae</taxon>
        <taxon>Stachybotrys</taxon>
    </lineage>
</organism>
<feature type="region of interest" description="Disordered" evidence="1">
    <location>
        <begin position="172"/>
        <end position="198"/>
    </location>
</feature>
<evidence type="ECO:0000313" key="3">
    <source>
        <dbReference type="Proteomes" id="UP000813444"/>
    </source>
</evidence>
<dbReference type="Proteomes" id="UP000813444">
    <property type="component" value="Unassembled WGS sequence"/>
</dbReference>
<evidence type="ECO:0000313" key="2">
    <source>
        <dbReference type="EMBL" id="KAH7310581.1"/>
    </source>
</evidence>
<gene>
    <name evidence="2" type="ORF">B0I35DRAFT_514637</name>
</gene>
<comment type="caution">
    <text evidence="2">The sequence shown here is derived from an EMBL/GenBank/DDBJ whole genome shotgun (WGS) entry which is preliminary data.</text>
</comment>
<evidence type="ECO:0000256" key="1">
    <source>
        <dbReference type="SAM" id="MobiDB-lite"/>
    </source>
</evidence>
<dbReference type="EMBL" id="JAGPNK010000012">
    <property type="protein sequence ID" value="KAH7310581.1"/>
    <property type="molecule type" value="Genomic_DNA"/>
</dbReference>
<sequence length="246" mass="27353">MPNQQEPGQRPVSFRRRVLWASSIHYSISRAEFEDSCRARLSSTATFAWERPAEQWPDHTGEALIIGGHRDFARTAMNELANLSINNHAVTIERFARDRQNTFSPAESAAYVNSSSPAEIDAVLDRIPMEVIFAHLQRALDNNLIDDATIAEFIPFATDVLHREAMRAAEEVKMSNQEELKLQRHRPDPQAPAPAAPSPAALISTLSLPPIELAISIQTVIDRSTLEPTPIIARFSRCIMGHVNAG</sequence>